<accession>A0ABS2QMW9</accession>
<dbReference type="PANTHER" id="PTHR21248">
    <property type="entry name" value="CARDIOLIPIN SYNTHASE"/>
    <property type="match status" value="1"/>
</dbReference>
<dbReference type="EMBL" id="JAFBFI010000021">
    <property type="protein sequence ID" value="MBM7694300.1"/>
    <property type="molecule type" value="Genomic_DNA"/>
</dbReference>
<dbReference type="InterPro" id="IPR025202">
    <property type="entry name" value="PLD-like_dom"/>
</dbReference>
<dbReference type="SMART" id="SM00155">
    <property type="entry name" value="PLDc"/>
    <property type="match status" value="1"/>
</dbReference>
<dbReference type="RefSeq" id="WP_204546432.1">
    <property type="nucleotide sequence ID" value="NZ_JAFBFI010000021.1"/>
</dbReference>
<dbReference type="Proteomes" id="UP000823486">
    <property type="component" value="Unassembled WGS sequence"/>
</dbReference>
<dbReference type="PROSITE" id="PS50035">
    <property type="entry name" value="PLD"/>
    <property type="match status" value="1"/>
</dbReference>
<evidence type="ECO:0000313" key="3">
    <source>
        <dbReference type="Proteomes" id="UP000823486"/>
    </source>
</evidence>
<protein>
    <submittedName>
        <fullName evidence="2">Cardiolipin synthase</fullName>
        <ecNumber evidence="2">2.7.8.-</ecNumber>
    </submittedName>
</protein>
<keyword evidence="3" id="KW-1185">Reference proteome</keyword>
<dbReference type="SUPFAM" id="SSF56024">
    <property type="entry name" value="Phospholipase D/nuclease"/>
    <property type="match status" value="2"/>
</dbReference>
<evidence type="ECO:0000313" key="2">
    <source>
        <dbReference type="EMBL" id="MBM7694300.1"/>
    </source>
</evidence>
<name>A0ABS2QMW9_9BACI</name>
<sequence length="533" mass="60847">MIKEKLSINTWNNTMKAGMTNLLNYYLSEGPLERVVEGSKNAIDYLHTHIPFTAAVRYRQHLGGVFTCHSQLMNIPGMNREVIEHLAFLIKDLDLSVLEILSPQTTRNNQVDAYVNGPDCLKLIIDEINKAERYIHLSVMLFYNDKSGNKVGEALLNALKRGVTVRLMADYGVTAIGYEKNLEVGQFKKISEKLKTAGCKLIDTFDNCYNKEEWPKKRAELAYKGVSESILSLQDFVQEEYTVDLDVINHRKFIVIDGVTAIVGSLNIGDQYTFDTPIDKTPAASIDGRNLGIPSEEEQWHDGCFRIRGGAAHSLNQMFLIQWTVLGGDLFDPADPFYYPKDNLKCGNEECTLFASFPGNPVNLIQQYYLSLIQYAIDETIIVNPYLIDQAFWESLKNISKEQAQHITICNPLYVNDHPTNRTAVRSNMYHPFEKGVSFFDYSHTGRFSHWKIAYDKQSHCVFHGSYNINERSACKDFELGVLIKGKSFSDKMKELIDHDLKVSKKITDRKEFFEHPLLHPSTYINKMTKSIT</sequence>
<dbReference type="PANTHER" id="PTHR21248:SF22">
    <property type="entry name" value="PHOSPHOLIPASE D"/>
    <property type="match status" value="1"/>
</dbReference>
<keyword evidence="2" id="KW-0808">Transferase</keyword>
<organism evidence="2 3">
    <name type="scientific">Peribacillus deserti</name>
    <dbReference type="NCBI Taxonomy" id="673318"/>
    <lineage>
        <taxon>Bacteria</taxon>
        <taxon>Bacillati</taxon>
        <taxon>Bacillota</taxon>
        <taxon>Bacilli</taxon>
        <taxon>Bacillales</taxon>
        <taxon>Bacillaceae</taxon>
        <taxon>Peribacillus</taxon>
    </lineage>
</organism>
<feature type="domain" description="PLD phosphodiesterase" evidence="1">
    <location>
        <begin position="245"/>
        <end position="272"/>
    </location>
</feature>
<dbReference type="GO" id="GO:0016740">
    <property type="term" value="F:transferase activity"/>
    <property type="evidence" value="ECO:0007669"/>
    <property type="project" value="UniProtKB-KW"/>
</dbReference>
<dbReference type="InterPro" id="IPR001736">
    <property type="entry name" value="PLipase_D/transphosphatidylase"/>
</dbReference>
<comment type="caution">
    <text evidence="2">The sequence shown here is derived from an EMBL/GenBank/DDBJ whole genome shotgun (WGS) entry which is preliminary data.</text>
</comment>
<evidence type="ECO:0000259" key="1">
    <source>
        <dbReference type="PROSITE" id="PS50035"/>
    </source>
</evidence>
<dbReference type="EC" id="2.7.8.-" evidence="2"/>
<dbReference type="Gene3D" id="3.30.870.10">
    <property type="entry name" value="Endonuclease Chain A"/>
    <property type="match status" value="2"/>
</dbReference>
<proteinExistence type="predicted"/>
<gene>
    <name evidence="2" type="ORF">JOC77_003761</name>
</gene>
<dbReference type="Pfam" id="PF13091">
    <property type="entry name" value="PLDc_2"/>
    <property type="match status" value="2"/>
</dbReference>
<reference evidence="2 3" key="1">
    <citation type="submission" date="2021-01" db="EMBL/GenBank/DDBJ databases">
        <title>Genomic Encyclopedia of Type Strains, Phase IV (KMG-IV): sequencing the most valuable type-strain genomes for metagenomic binning, comparative biology and taxonomic classification.</title>
        <authorList>
            <person name="Goeker M."/>
        </authorList>
    </citation>
    <scope>NUCLEOTIDE SEQUENCE [LARGE SCALE GENOMIC DNA]</scope>
    <source>
        <strain evidence="2 3">DSM 105482</strain>
    </source>
</reference>